<dbReference type="OrthoDB" id="406634at2759"/>
<evidence type="ECO:0000256" key="9">
    <source>
        <dbReference type="ARBA" id="ARBA00023004"/>
    </source>
</evidence>
<dbReference type="GO" id="GO:0016706">
    <property type="term" value="F:2-oxoglutarate-dependent dioxygenase activity"/>
    <property type="evidence" value="ECO:0007669"/>
    <property type="project" value="UniProtKB-ARBA"/>
</dbReference>
<evidence type="ECO:0000256" key="6">
    <source>
        <dbReference type="ARBA" id="ARBA00022873"/>
    </source>
</evidence>
<evidence type="ECO:0000313" key="13">
    <source>
        <dbReference type="Proteomes" id="UP000037069"/>
    </source>
</evidence>
<keyword evidence="8" id="KW-0560">Oxidoreductase</keyword>
<dbReference type="PANTHER" id="PTHR10696:SF33">
    <property type="entry name" value="GAMMA-BUTYROBETAINE DIOXYGENASE"/>
    <property type="match status" value="1"/>
</dbReference>
<accession>A0A0L0C003</accession>
<evidence type="ECO:0000256" key="1">
    <source>
        <dbReference type="ARBA" id="ARBA00001954"/>
    </source>
</evidence>
<keyword evidence="13" id="KW-1185">Reference proteome</keyword>
<proteinExistence type="inferred from homology"/>
<dbReference type="SUPFAM" id="SSF51197">
    <property type="entry name" value="Clavaminate synthase-like"/>
    <property type="match status" value="1"/>
</dbReference>
<evidence type="ECO:0000256" key="7">
    <source>
        <dbReference type="ARBA" id="ARBA00022964"/>
    </source>
</evidence>
<dbReference type="AlphaFoldDB" id="A0A0L0C003"/>
<dbReference type="InterPro" id="IPR038492">
    <property type="entry name" value="GBBH-like_N_sf"/>
</dbReference>
<dbReference type="InterPro" id="IPR042098">
    <property type="entry name" value="TauD-like_sf"/>
</dbReference>
<feature type="domain" description="TauD/TfdA-like" evidence="10">
    <location>
        <begin position="179"/>
        <end position="419"/>
    </location>
</feature>
<dbReference type="OMA" id="YEAYDKF"/>
<sequence length="439" mass="51705">MFSSRCSRFITNFNYVQAKQQIFSGILRTNSKSTCVARVNIVLKRWLSTQLINDGKLIIVRETEGRAVDRREMKFPTVWLRDNCQCSECFHDTTKSRKINWERCSNETAIRAAQVTVDSSKNAIIIDWQDAHKSKYDLKWLKQRDFSPEQRKKYTEEVYKPKEIIWGKQDYNKILKIYDFHKIITNDSDLYNWLKSLAVYGVTIIKDAPHDRTVSRQLADRIGFIKRTTYGEEFEVKSKENARNYAYLMTPLPLHIDMPYYEYIAGINILHCLVQSKSQGGANLLTDGFYVAEQLKQNYPKYFEILLKTPVDWYDIGKDSGMEFHNIWREPVINLDTDGRYHRINHNTTKRDSHFTVPLEVVDLWYEAYDKFLQIAYASTVELKTNPGEVFVFNNRRILHGRTAYSDSAENKRHLIGAYVDWDIIYSKMRILKANLEKV</sequence>
<dbReference type="Gene3D" id="3.60.130.10">
    <property type="entry name" value="Clavaminate synthase-like"/>
    <property type="match status" value="1"/>
</dbReference>
<comment type="similarity">
    <text evidence="4">Belongs to the gamma-BBH/TMLD family.</text>
</comment>
<evidence type="ECO:0000259" key="11">
    <source>
        <dbReference type="Pfam" id="PF06155"/>
    </source>
</evidence>
<evidence type="ECO:0000256" key="2">
    <source>
        <dbReference type="ARBA" id="ARBA00001961"/>
    </source>
</evidence>
<keyword evidence="9" id="KW-0408">Iron</keyword>
<dbReference type="InterPro" id="IPR010376">
    <property type="entry name" value="GBBH-like_N"/>
</dbReference>
<dbReference type="UniPathway" id="UPA00118"/>
<reference evidence="12 13" key="1">
    <citation type="journal article" date="2015" name="Nat. Commun.">
        <title>Lucilia cuprina genome unlocks parasitic fly biology to underpin future interventions.</title>
        <authorList>
            <person name="Anstead C.A."/>
            <person name="Korhonen P.K."/>
            <person name="Young N.D."/>
            <person name="Hall R.S."/>
            <person name="Jex A.R."/>
            <person name="Murali S.C."/>
            <person name="Hughes D.S."/>
            <person name="Lee S.F."/>
            <person name="Perry T."/>
            <person name="Stroehlein A.J."/>
            <person name="Ansell B.R."/>
            <person name="Breugelmans B."/>
            <person name="Hofmann A."/>
            <person name="Qu J."/>
            <person name="Dugan S."/>
            <person name="Lee S.L."/>
            <person name="Chao H."/>
            <person name="Dinh H."/>
            <person name="Han Y."/>
            <person name="Doddapaneni H.V."/>
            <person name="Worley K.C."/>
            <person name="Muzny D.M."/>
            <person name="Ioannidis P."/>
            <person name="Waterhouse R.M."/>
            <person name="Zdobnov E.M."/>
            <person name="James P.J."/>
            <person name="Bagnall N.H."/>
            <person name="Kotze A.C."/>
            <person name="Gibbs R.A."/>
            <person name="Richards S."/>
            <person name="Batterham P."/>
            <person name="Gasser R.B."/>
        </authorList>
    </citation>
    <scope>NUCLEOTIDE SEQUENCE [LARGE SCALE GENOMIC DNA]</scope>
    <source>
        <strain evidence="12 13">LS</strain>
        <tissue evidence="12">Full body</tissue>
    </source>
</reference>
<dbReference type="Proteomes" id="UP000037069">
    <property type="component" value="Unassembled WGS sequence"/>
</dbReference>
<dbReference type="FunFam" id="3.60.130.10:FF:000001">
    <property type="entry name" value="Trimethyllysine dioxygenase, mitochondrial"/>
    <property type="match status" value="1"/>
</dbReference>
<dbReference type="GO" id="GO:0046872">
    <property type="term" value="F:metal ion binding"/>
    <property type="evidence" value="ECO:0007669"/>
    <property type="project" value="UniProtKB-KW"/>
</dbReference>
<dbReference type="CDD" id="cd00250">
    <property type="entry name" value="CAS_like"/>
    <property type="match status" value="1"/>
</dbReference>
<dbReference type="Pfam" id="PF06155">
    <property type="entry name" value="GBBH-like_N"/>
    <property type="match status" value="1"/>
</dbReference>
<evidence type="ECO:0000313" key="12">
    <source>
        <dbReference type="EMBL" id="KNC24799.1"/>
    </source>
</evidence>
<dbReference type="InterPro" id="IPR050411">
    <property type="entry name" value="AlphaKG_dependent_hydroxylases"/>
</dbReference>
<keyword evidence="6" id="KW-0124">Carnitine biosynthesis</keyword>
<comment type="cofactor">
    <cofactor evidence="1">
        <name>Fe(2+)</name>
        <dbReference type="ChEBI" id="CHEBI:29033"/>
    </cofactor>
</comment>
<dbReference type="PANTHER" id="PTHR10696">
    <property type="entry name" value="GAMMA-BUTYROBETAINE HYDROXYLASE-RELATED"/>
    <property type="match status" value="1"/>
</dbReference>
<gene>
    <name evidence="12" type="ORF">FF38_00992</name>
</gene>
<dbReference type="Pfam" id="PF02668">
    <property type="entry name" value="TauD"/>
    <property type="match status" value="1"/>
</dbReference>
<evidence type="ECO:0000256" key="3">
    <source>
        <dbReference type="ARBA" id="ARBA00005022"/>
    </source>
</evidence>
<dbReference type="InterPro" id="IPR003819">
    <property type="entry name" value="TauD/TfdA-like"/>
</dbReference>
<dbReference type="GO" id="GO:0045329">
    <property type="term" value="P:carnitine biosynthetic process"/>
    <property type="evidence" value="ECO:0007669"/>
    <property type="project" value="UniProtKB-UniPathway"/>
</dbReference>
<feature type="domain" description="Gamma-butyrobetaine hydroxylase-like N-terminal" evidence="11">
    <location>
        <begin position="69"/>
        <end position="141"/>
    </location>
</feature>
<dbReference type="STRING" id="7375.A0A0L0C003"/>
<keyword evidence="5" id="KW-0479">Metal-binding</keyword>
<comment type="caution">
    <text evidence="12">The sequence shown here is derived from an EMBL/GenBank/DDBJ whole genome shotgun (WGS) entry which is preliminary data.</text>
</comment>
<keyword evidence="7" id="KW-0223">Dioxygenase</keyword>
<name>A0A0L0C003_LUCCU</name>
<evidence type="ECO:0000259" key="10">
    <source>
        <dbReference type="Pfam" id="PF02668"/>
    </source>
</evidence>
<dbReference type="FunFam" id="3.30.2020.30:FF:000002">
    <property type="entry name" value="Putative gamma-butyrobetaine dioxygenase"/>
    <property type="match status" value="1"/>
</dbReference>
<dbReference type="GO" id="GO:0005739">
    <property type="term" value="C:mitochondrion"/>
    <property type="evidence" value="ECO:0007669"/>
    <property type="project" value="TreeGrafter"/>
</dbReference>
<dbReference type="Gene3D" id="3.30.2020.30">
    <property type="match status" value="1"/>
</dbReference>
<organism evidence="12 13">
    <name type="scientific">Lucilia cuprina</name>
    <name type="common">Green bottle fly</name>
    <name type="synonym">Australian sheep blowfly</name>
    <dbReference type="NCBI Taxonomy" id="7375"/>
    <lineage>
        <taxon>Eukaryota</taxon>
        <taxon>Metazoa</taxon>
        <taxon>Ecdysozoa</taxon>
        <taxon>Arthropoda</taxon>
        <taxon>Hexapoda</taxon>
        <taxon>Insecta</taxon>
        <taxon>Pterygota</taxon>
        <taxon>Neoptera</taxon>
        <taxon>Endopterygota</taxon>
        <taxon>Diptera</taxon>
        <taxon>Brachycera</taxon>
        <taxon>Muscomorpha</taxon>
        <taxon>Oestroidea</taxon>
        <taxon>Calliphoridae</taxon>
        <taxon>Luciliinae</taxon>
        <taxon>Lucilia</taxon>
    </lineage>
</organism>
<protein>
    <recommendedName>
        <fullName evidence="14">Gamma-butyrobetaine dioxygenase</fullName>
    </recommendedName>
</protein>
<evidence type="ECO:0000256" key="5">
    <source>
        <dbReference type="ARBA" id="ARBA00022723"/>
    </source>
</evidence>
<evidence type="ECO:0000256" key="4">
    <source>
        <dbReference type="ARBA" id="ARBA00008654"/>
    </source>
</evidence>
<evidence type="ECO:0008006" key="14">
    <source>
        <dbReference type="Google" id="ProtNLM"/>
    </source>
</evidence>
<dbReference type="EMBL" id="JRES01001171">
    <property type="protein sequence ID" value="KNC24799.1"/>
    <property type="molecule type" value="Genomic_DNA"/>
</dbReference>
<evidence type="ECO:0000256" key="8">
    <source>
        <dbReference type="ARBA" id="ARBA00023002"/>
    </source>
</evidence>
<comment type="cofactor">
    <cofactor evidence="2">
        <name>L-ascorbate</name>
        <dbReference type="ChEBI" id="CHEBI:38290"/>
    </cofactor>
</comment>
<comment type="pathway">
    <text evidence="3">Amine and polyamine biosynthesis; carnitine biosynthesis.</text>
</comment>